<comment type="caution">
    <text evidence="1">The sequence shown here is derived from an EMBL/GenBank/DDBJ whole genome shotgun (WGS) entry which is preliminary data.</text>
</comment>
<sequence>MVGMSAEITGVYKRLLDAWNGGDAEAAAALFADDALVVGFDGGHIGGVEVPAGGTYVAKIRRVWDGRMVHAIVGVVPPGSYDLDPALNAVHTVVVEDGKIVLFQSTPAKYMARPDLAASHNAELTPLLLTGDTLG</sequence>
<dbReference type="InterPro" id="IPR011944">
    <property type="entry name" value="Steroid_delta5-4_isomerase"/>
</dbReference>
<proteinExistence type="predicted"/>
<gene>
    <name evidence="1" type="ORF">Ahu01nite_088830</name>
</gene>
<protein>
    <recommendedName>
        <fullName evidence="3">SnoaL-like domain-containing protein</fullName>
    </recommendedName>
</protein>
<dbReference type="Gene3D" id="3.10.450.50">
    <property type="match status" value="1"/>
</dbReference>
<keyword evidence="2" id="KW-1185">Reference proteome</keyword>
<evidence type="ECO:0000313" key="1">
    <source>
        <dbReference type="EMBL" id="GIE25781.1"/>
    </source>
</evidence>
<dbReference type="EMBL" id="BOMN01000127">
    <property type="protein sequence ID" value="GIE25781.1"/>
    <property type="molecule type" value="Genomic_DNA"/>
</dbReference>
<name>A0ABQ4A4K2_9ACTN</name>
<evidence type="ECO:0000313" key="2">
    <source>
        <dbReference type="Proteomes" id="UP000603200"/>
    </source>
</evidence>
<organism evidence="1 2">
    <name type="scientific">Winogradskya humida</name>
    <dbReference type="NCBI Taxonomy" id="113566"/>
    <lineage>
        <taxon>Bacteria</taxon>
        <taxon>Bacillati</taxon>
        <taxon>Actinomycetota</taxon>
        <taxon>Actinomycetes</taxon>
        <taxon>Micromonosporales</taxon>
        <taxon>Micromonosporaceae</taxon>
        <taxon>Winogradskya</taxon>
    </lineage>
</organism>
<dbReference type="SUPFAM" id="SSF54427">
    <property type="entry name" value="NTF2-like"/>
    <property type="match status" value="1"/>
</dbReference>
<reference evidence="1 2" key="1">
    <citation type="submission" date="2021-01" db="EMBL/GenBank/DDBJ databases">
        <title>Whole genome shotgun sequence of Actinoplanes humidus NBRC 14915.</title>
        <authorList>
            <person name="Komaki H."/>
            <person name="Tamura T."/>
        </authorList>
    </citation>
    <scope>NUCLEOTIDE SEQUENCE [LARGE SCALE GENOMIC DNA]</scope>
    <source>
        <strain evidence="1 2">NBRC 14915</strain>
    </source>
</reference>
<dbReference type="Proteomes" id="UP000603200">
    <property type="component" value="Unassembled WGS sequence"/>
</dbReference>
<accession>A0ABQ4A4K2</accession>
<dbReference type="InterPro" id="IPR032710">
    <property type="entry name" value="NTF2-like_dom_sf"/>
</dbReference>
<evidence type="ECO:0008006" key="3">
    <source>
        <dbReference type="Google" id="ProtNLM"/>
    </source>
</evidence>
<dbReference type="NCBIfam" id="TIGR02246">
    <property type="entry name" value="SgcJ/EcaC family oxidoreductase"/>
    <property type="match status" value="1"/>
</dbReference>